<organism evidence="1 2">
    <name type="scientific">Larimichthys crocea</name>
    <name type="common">Large yellow croaker</name>
    <name type="synonym">Pseudosciaena crocea</name>
    <dbReference type="NCBI Taxonomy" id="215358"/>
    <lineage>
        <taxon>Eukaryota</taxon>
        <taxon>Metazoa</taxon>
        <taxon>Chordata</taxon>
        <taxon>Craniata</taxon>
        <taxon>Vertebrata</taxon>
        <taxon>Euteleostomi</taxon>
        <taxon>Actinopterygii</taxon>
        <taxon>Neopterygii</taxon>
        <taxon>Teleostei</taxon>
        <taxon>Neoteleostei</taxon>
        <taxon>Acanthomorphata</taxon>
        <taxon>Eupercaria</taxon>
        <taxon>Sciaenidae</taxon>
        <taxon>Larimichthys</taxon>
    </lineage>
</organism>
<gene>
    <name evidence="1" type="ORF">E3U43_016713</name>
</gene>
<comment type="caution">
    <text evidence="1">The sequence shown here is derived from an EMBL/GenBank/DDBJ whole genome shotgun (WGS) entry which is preliminary data.</text>
</comment>
<keyword evidence="2" id="KW-1185">Reference proteome</keyword>
<sequence length="64" mass="7244">MGRKEVRASSVLLPVSGEQCEEVSRNVQFALLRTRSVPVWTVHLPPTWGQPGARQKLRVRRPPV</sequence>
<protein>
    <submittedName>
        <fullName evidence="1">Uncharacterized protein</fullName>
    </submittedName>
</protein>
<accession>A0ACD3QJD6</accession>
<reference evidence="1" key="1">
    <citation type="submission" date="2018-11" db="EMBL/GenBank/DDBJ databases">
        <title>The sequence and de novo assembly of Larimichthys crocea genome using PacBio and Hi-C technologies.</title>
        <authorList>
            <person name="Xu P."/>
            <person name="Chen B."/>
            <person name="Zhou Z."/>
            <person name="Ke Q."/>
            <person name="Wu Y."/>
            <person name="Bai H."/>
            <person name="Pu F."/>
        </authorList>
    </citation>
    <scope>NUCLEOTIDE SEQUENCE</scope>
    <source>
        <tissue evidence="1">Muscle</tissue>
    </source>
</reference>
<name>A0ACD3QJD6_LARCR</name>
<dbReference type="EMBL" id="CM011692">
    <property type="protein sequence ID" value="TMS06954.1"/>
    <property type="molecule type" value="Genomic_DNA"/>
</dbReference>
<proteinExistence type="predicted"/>
<evidence type="ECO:0000313" key="2">
    <source>
        <dbReference type="Proteomes" id="UP000793456"/>
    </source>
</evidence>
<evidence type="ECO:0000313" key="1">
    <source>
        <dbReference type="EMBL" id="TMS06954.1"/>
    </source>
</evidence>
<dbReference type="Proteomes" id="UP000793456">
    <property type="component" value="Chromosome XIX"/>
</dbReference>